<dbReference type="EnsemblPlants" id="Bo6g076380.1">
    <property type="protein sequence ID" value="Bo6g076380.1"/>
    <property type="gene ID" value="Bo6g076380"/>
</dbReference>
<accession>A0A0D3CUS1</accession>
<organism evidence="2 3">
    <name type="scientific">Brassica oleracea var. oleracea</name>
    <dbReference type="NCBI Taxonomy" id="109376"/>
    <lineage>
        <taxon>Eukaryota</taxon>
        <taxon>Viridiplantae</taxon>
        <taxon>Streptophyta</taxon>
        <taxon>Embryophyta</taxon>
        <taxon>Tracheophyta</taxon>
        <taxon>Spermatophyta</taxon>
        <taxon>Magnoliopsida</taxon>
        <taxon>eudicotyledons</taxon>
        <taxon>Gunneridae</taxon>
        <taxon>Pentapetalae</taxon>
        <taxon>rosids</taxon>
        <taxon>malvids</taxon>
        <taxon>Brassicales</taxon>
        <taxon>Brassicaceae</taxon>
        <taxon>Brassiceae</taxon>
        <taxon>Brassica</taxon>
    </lineage>
</organism>
<proteinExistence type="predicted"/>
<reference evidence="2" key="2">
    <citation type="submission" date="2015-03" db="UniProtKB">
        <authorList>
            <consortium name="EnsemblPlants"/>
        </authorList>
    </citation>
    <scope>IDENTIFICATION</scope>
</reference>
<dbReference type="AlphaFoldDB" id="A0A0D3CUS1"/>
<evidence type="ECO:0000313" key="3">
    <source>
        <dbReference type="Proteomes" id="UP000032141"/>
    </source>
</evidence>
<dbReference type="Proteomes" id="UP000032141">
    <property type="component" value="Chromosome C6"/>
</dbReference>
<dbReference type="Gramene" id="Bo6g076380.1">
    <property type="protein sequence ID" value="Bo6g076380.1"/>
    <property type="gene ID" value="Bo6g076380"/>
</dbReference>
<name>A0A0D3CUS1_BRAOL</name>
<evidence type="ECO:0000313" key="2">
    <source>
        <dbReference type="EnsemblPlants" id="Bo6g076380.1"/>
    </source>
</evidence>
<feature type="compositionally biased region" description="Acidic residues" evidence="1">
    <location>
        <begin position="135"/>
        <end position="144"/>
    </location>
</feature>
<protein>
    <submittedName>
        <fullName evidence="2">Uncharacterized protein</fullName>
    </submittedName>
</protein>
<dbReference type="HOGENOM" id="CLU_1697960_0_0_1"/>
<keyword evidence="3" id="KW-1185">Reference proteome</keyword>
<reference evidence="2 3" key="1">
    <citation type="journal article" date="2014" name="Genome Biol.">
        <title>Transcriptome and methylome profiling reveals relics of genome dominance in the mesopolyploid Brassica oleracea.</title>
        <authorList>
            <person name="Parkin I.A."/>
            <person name="Koh C."/>
            <person name="Tang H."/>
            <person name="Robinson S.J."/>
            <person name="Kagale S."/>
            <person name="Clarke W.E."/>
            <person name="Town C.D."/>
            <person name="Nixon J."/>
            <person name="Krishnakumar V."/>
            <person name="Bidwell S.L."/>
            <person name="Denoeud F."/>
            <person name="Belcram H."/>
            <person name="Links M.G."/>
            <person name="Just J."/>
            <person name="Clarke C."/>
            <person name="Bender T."/>
            <person name="Huebert T."/>
            <person name="Mason A.S."/>
            <person name="Pires J.C."/>
            <person name="Barker G."/>
            <person name="Moore J."/>
            <person name="Walley P.G."/>
            <person name="Manoli S."/>
            <person name="Batley J."/>
            <person name="Edwards D."/>
            <person name="Nelson M.N."/>
            <person name="Wang X."/>
            <person name="Paterson A.H."/>
            <person name="King G."/>
            <person name="Bancroft I."/>
            <person name="Chalhoub B."/>
            <person name="Sharpe A.G."/>
        </authorList>
    </citation>
    <scope>NUCLEOTIDE SEQUENCE</scope>
    <source>
        <strain evidence="2 3">cv. TO1000</strain>
    </source>
</reference>
<evidence type="ECO:0000256" key="1">
    <source>
        <dbReference type="SAM" id="MobiDB-lite"/>
    </source>
</evidence>
<feature type="region of interest" description="Disordered" evidence="1">
    <location>
        <begin position="113"/>
        <end position="155"/>
    </location>
</feature>
<sequence>MQSDLLTPRPPRERVVPPSEETTLDDGSNPELRQGTKVSSATSLPIHSLSCSSLSSPNSSAVSALFSSIRQFKIGSITERLLIRTAFSSSASSRRTTDFGIDDDYSELVRAASKQKKLKQGGLPKSSSVGMARIDEEEEAEEGSEPERERVRRSA</sequence>
<feature type="compositionally biased region" description="Basic and acidic residues" evidence="1">
    <location>
        <begin position="145"/>
        <end position="155"/>
    </location>
</feature>
<feature type="region of interest" description="Disordered" evidence="1">
    <location>
        <begin position="1"/>
        <end position="40"/>
    </location>
</feature>